<feature type="region of interest" description="Disordered" evidence="1">
    <location>
        <begin position="24"/>
        <end position="88"/>
    </location>
</feature>
<name>A0AAN7BWT8_9PEZI</name>
<feature type="compositionally biased region" description="Low complexity" evidence="1">
    <location>
        <begin position="39"/>
        <end position="55"/>
    </location>
</feature>
<accession>A0AAN7BWT8</accession>
<feature type="signal peptide" evidence="2">
    <location>
        <begin position="1"/>
        <end position="15"/>
    </location>
</feature>
<protein>
    <recommendedName>
        <fullName evidence="5">Carbohydrate-binding module family 19 domain-containing protein</fullName>
    </recommendedName>
</protein>
<sequence>MNVLLLVLFFLGIHAHIINRQDSQDPKLQPLPEINQRDTPTSTSTSTVIISFTGSIPPPPPPTTSDQHKITESQPTRTSTTTQTPKPVYPPPSWSAFHCNMEGAFLCLDAVTFGHCANGWMIPQLVAPGTICVGNGQFVWAT</sequence>
<gene>
    <name evidence="3" type="ORF">QBC38DRAFT_451463</name>
</gene>
<organism evidence="3 4">
    <name type="scientific">Podospora fimiseda</name>
    <dbReference type="NCBI Taxonomy" id="252190"/>
    <lineage>
        <taxon>Eukaryota</taxon>
        <taxon>Fungi</taxon>
        <taxon>Dikarya</taxon>
        <taxon>Ascomycota</taxon>
        <taxon>Pezizomycotina</taxon>
        <taxon>Sordariomycetes</taxon>
        <taxon>Sordariomycetidae</taxon>
        <taxon>Sordariales</taxon>
        <taxon>Podosporaceae</taxon>
        <taxon>Podospora</taxon>
    </lineage>
</organism>
<dbReference type="EMBL" id="MU865294">
    <property type="protein sequence ID" value="KAK4231089.1"/>
    <property type="molecule type" value="Genomic_DNA"/>
</dbReference>
<evidence type="ECO:0000313" key="3">
    <source>
        <dbReference type="EMBL" id="KAK4231089.1"/>
    </source>
</evidence>
<dbReference type="AlphaFoldDB" id="A0AAN7BWT8"/>
<proteinExistence type="predicted"/>
<evidence type="ECO:0000313" key="4">
    <source>
        <dbReference type="Proteomes" id="UP001301958"/>
    </source>
</evidence>
<keyword evidence="2" id="KW-0732">Signal</keyword>
<keyword evidence="4" id="KW-1185">Reference proteome</keyword>
<evidence type="ECO:0000256" key="2">
    <source>
        <dbReference type="SAM" id="SignalP"/>
    </source>
</evidence>
<feature type="compositionally biased region" description="Low complexity" evidence="1">
    <location>
        <begin position="72"/>
        <end position="85"/>
    </location>
</feature>
<reference evidence="3" key="2">
    <citation type="submission" date="2023-05" db="EMBL/GenBank/DDBJ databases">
        <authorList>
            <consortium name="Lawrence Berkeley National Laboratory"/>
            <person name="Steindorff A."/>
            <person name="Hensen N."/>
            <person name="Bonometti L."/>
            <person name="Westerberg I."/>
            <person name="Brannstrom I.O."/>
            <person name="Guillou S."/>
            <person name="Cros-Aarteil S."/>
            <person name="Calhoun S."/>
            <person name="Haridas S."/>
            <person name="Kuo A."/>
            <person name="Mondo S."/>
            <person name="Pangilinan J."/>
            <person name="Riley R."/>
            <person name="Labutti K."/>
            <person name="Andreopoulos B."/>
            <person name="Lipzen A."/>
            <person name="Chen C."/>
            <person name="Yanf M."/>
            <person name="Daum C."/>
            <person name="Ng V."/>
            <person name="Clum A."/>
            <person name="Ohm R."/>
            <person name="Martin F."/>
            <person name="Silar P."/>
            <person name="Natvig D."/>
            <person name="Lalanne C."/>
            <person name="Gautier V."/>
            <person name="Ament-Velasquez S.L."/>
            <person name="Kruys A."/>
            <person name="Hutchinson M.I."/>
            <person name="Powell A.J."/>
            <person name="Barry K."/>
            <person name="Miller A.N."/>
            <person name="Grigoriev I.V."/>
            <person name="Debuchy R."/>
            <person name="Gladieux P."/>
            <person name="Thoren M.H."/>
            <person name="Johannesson H."/>
        </authorList>
    </citation>
    <scope>NUCLEOTIDE SEQUENCE</scope>
    <source>
        <strain evidence="3">CBS 990.96</strain>
    </source>
</reference>
<evidence type="ECO:0008006" key="5">
    <source>
        <dbReference type="Google" id="ProtNLM"/>
    </source>
</evidence>
<dbReference type="Proteomes" id="UP001301958">
    <property type="component" value="Unassembled WGS sequence"/>
</dbReference>
<reference evidence="3" key="1">
    <citation type="journal article" date="2023" name="Mol. Phylogenet. Evol.">
        <title>Genome-scale phylogeny and comparative genomics of the fungal order Sordariales.</title>
        <authorList>
            <person name="Hensen N."/>
            <person name="Bonometti L."/>
            <person name="Westerberg I."/>
            <person name="Brannstrom I.O."/>
            <person name="Guillou S."/>
            <person name="Cros-Aarteil S."/>
            <person name="Calhoun S."/>
            <person name="Haridas S."/>
            <person name="Kuo A."/>
            <person name="Mondo S."/>
            <person name="Pangilinan J."/>
            <person name="Riley R."/>
            <person name="LaButti K."/>
            <person name="Andreopoulos B."/>
            <person name="Lipzen A."/>
            <person name="Chen C."/>
            <person name="Yan M."/>
            <person name="Daum C."/>
            <person name="Ng V."/>
            <person name="Clum A."/>
            <person name="Steindorff A."/>
            <person name="Ohm R.A."/>
            <person name="Martin F."/>
            <person name="Silar P."/>
            <person name="Natvig D.O."/>
            <person name="Lalanne C."/>
            <person name="Gautier V."/>
            <person name="Ament-Velasquez S.L."/>
            <person name="Kruys A."/>
            <person name="Hutchinson M.I."/>
            <person name="Powell A.J."/>
            <person name="Barry K."/>
            <person name="Miller A.N."/>
            <person name="Grigoriev I.V."/>
            <person name="Debuchy R."/>
            <person name="Gladieux P."/>
            <person name="Hiltunen Thoren M."/>
            <person name="Johannesson H."/>
        </authorList>
    </citation>
    <scope>NUCLEOTIDE SEQUENCE</scope>
    <source>
        <strain evidence="3">CBS 990.96</strain>
    </source>
</reference>
<evidence type="ECO:0000256" key="1">
    <source>
        <dbReference type="SAM" id="MobiDB-lite"/>
    </source>
</evidence>
<feature type="chain" id="PRO_5042822539" description="Carbohydrate-binding module family 19 domain-containing protein" evidence="2">
    <location>
        <begin position="16"/>
        <end position="142"/>
    </location>
</feature>
<comment type="caution">
    <text evidence="3">The sequence shown here is derived from an EMBL/GenBank/DDBJ whole genome shotgun (WGS) entry which is preliminary data.</text>
</comment>